<gene>
    <name evidence="12" type="ORF">D6C91_08561</name>
</gene>
<evidence type="ECO:0000256" key="4">
    <source>
        <dbReference type="ARBA" id="ARBA00022475"/>
    </source>
</evidence>
<comment type="similarity">
    <text evidence="2">Belongs to the major facilitator superfamily. TCR/Tet family.</text>
</comment>
<evidence type="ECO:0000256" key="8">
    <source>
        <dbReference type="ARBA" id="ARBA00023180"/>
    </source>
</evidence>
<dbReference type="PRINTS" id="PR01036">
    <property type="entry name" value="TCRTETB"/>
</dbReference>
<feature type="transmembrane region" description="Helical" evidence="10">
    <location>
        <begin position="266"/>
        <end position="287"/>
    </location>
</feature>
<keyword evidence="7 10" id="KW-0472">Membrane</keyword>
<keyword evidence="6 10" id="KW-1133">Transmembrane helix</keyword>
<protein>
    <submittedName>
        <fullName evidence="12">MFS transporter</fullName>
    </submittedName>
</protein>
<feature type="transmembrane region" description="Helical" evidence="10">
    <location>
        <begin position="163"/>
        <end position="184"/>
    </location>
</feature>
<name>A0A4S9SM90_AURPU</name>
<keyword evidence="5 10" id="KW-0812">Transmembrane</keyword>
<dbReference type="FunFam" id="1.20.1250.20:FF:000196">
    <property type="entry name" value="MFS toxin efflux pump (AflT)"/>
    <property type="match status" value="1"/>
</dbReference>
<dbReference type="InterPro" id="IPR036259">
    <property type="entry name" value="MFS_trans_sf"/>
</dbReference>
<evidence type="ECO:0000256" key="10">
    <source>
        <dbReference type="SAM" id="Phobius"/>
    </source>
</evidence>
<dbReference type="GO" id="GO:0022857">
    <property type="term" value="F:transmembrane transporter activity"/>
    <property type="evidence" value="ECO:0007669"/>
    <property type="project" value="InterPro"/>
</dbReference>
<keyword evidence="4" id="KW-1003">Cell membrane</keyword>
<keyword evidence="8" id="KW-0325">Glycoprotein</keyword>
<dbReference type="EMBL" id="QZBM01000597">
    <property type="protein sequence ID" value="THZ12348.1"/>
    <property type="molecule type" value="Genomic_DNA"/>
</dbReference>
<dbReference type="GO" id="GO:0005886">
    <property type="term" value="C:plasma membrane"/>
    <property type="evidence" value="ECO:0007669"/>
    <property type="project" value="UniProtKB-SubCell"/>
</dbReference>
<evidence type="ECO:0000256" key="6">
    <source>
        <dbReference type="ARBA" id="ARBA00022989"/>
    </source>
</evidence>
<feature type="transmembrane region" description="Helical" evidence="10">
    <location>
        <begin position="108"/>
        <end position="126"/>
    </location>
</feature>
<evidence type="ECO:0000256" key="9">
    <source>
        <dbReference type="SAM" id="MobiDB-lite"/>
    </source>
</evidence>
<dbReference type="SUPFAM" id="SSF103473">
    <property type="entry name" value="MFS general substrate transporter"/>
    <property type="match status" value="1"/>
</dbReference>
<evidence type="ECO:0000256" key="1">
    <source>
        <dbReference type="ARBA" id="ARBA00004651"/>
    </source>
</evidence>
<dbReference type="FunFam" id="1.20.1720.10:FF:000012">
    <property type="entry name" value="MFS toxin efflux pump (AflT)"/>
    <property type="match status" value="1"/>
</dbReference>
<dbReference type="Pfam" id="PF07690">
    <property type="entry name" value="MFS_1"/>
    <property type="match status" value="1"/>
</dbReference>
<keyword evidence="3" id="KW-0813">Transport</keyword>
<feature type="transmembrane region" description="Helical" evidence="10">
    <location>
        <begin position="299"/>
        <end position="320"/>
    </location>
</feature>
<evidence type="ECO:0000256" key="7">
    <source>
        <dbReference type="ARBA" id="ARBA00023136"/>
    </source>
</evidence>
<accession>A0A4S9SM90</accession>
<evidence type="ECO:0000256" key="2">
    <source>
        <dbReference type="ARBA" id="ARBA00007520"/>
    </source>
</evidence>
<comment type="caution">
    <text evidence="12">The sequence shown here is derived from an EMBL/GenBank/DDBJ whole genome shotgun (WGS) entry which is preliminary data.</text>
</comment>
<evidence type="ECO:0000313" key="13">
    <source>
        <dbReference type="Proteomes" id="UP000308005"/>
    </source>
</evidence>
<organism evidence="12 13">
    <name type="scientific">Aureobasidium pullulans</name>
    <name type="common">Black yeast</name>
    <name type="synonym">Pullularia pullulans</name>
    <dbReference type="NCBI Taxonomy" id="5580"/>
    <lineage>
        <taxon>Eukaryota</taxon>
        <taxon>Fungi</taxon>
        <taxon>Dikarya</taxon>
        <taxon>Ascomycota</taxon>
        <taxon>Pezizomycotina</taxon>
        <taxon>Dothideomycetes</taxon>
        <taxon>Dothideomycetidae</taxon>
        <taxon>Dothideales</taxon>
        <taxon>Saccotheciaceae</taxon>
        <taxon>Aureobasidium</taxon>
    </lineage>
</organism>
<dbReference type="AlphaFoldDB" id="A0A4S9SM90"/>
<feature type="transmembrane region" description="Helical" evidence="10">
    <location>
        <begin position="443"/>
        <end position="462"/>
    </location>
</feature>
<dbReference type="PANTHER" id="PTHR23501:SF199">
    <property type="entry name" value="MFS EFFLUX TRANSPORTER INPD-RELATED"/>
    <property type="match status" value="1"/>
</dbReference>
<dbReference type="PROSITE" id="PS50850">
    <property type="entry name" value="MFS"/>
    <property type="match status" value="1"/>
</dbReference>
<comment type="subcellular location">
    <subcellularLocation>
        <location evidence="1">Cell membrane</location>
        <topology evidence="1">Multi-pass membrane protein</topology>
    </subcellularLocation>
</comment>
<dbReference type="Proteomes" id="UP000308005">
    <property type="component" value="Unassembled WGS sequence"/>
</dbReference>
<dbReference type="InterPro" id="IPR011701">
    <property type="entry name" value="MFS"/>
</dbReference>
<feature type="domain" description="Major facilitator superfamily (MFS) profile" evidence="11">
    <location>
        <begin position="73"/>
        <end position="571"/>
    </location>
</feature>
<feature type="transmembrane region" description="Helical" evidence="10">
    <location>
        <begin position="138"/>
        <end position="157"/>
    </location>
</feature>
<feature type="region of interest" description="Disordered" evidence="9">
    <location>
        <begin position="1"/>
        <end position="61"/>
    </location>
</feature>
<dbReference type="InterPro" id="IPR020846">
    <property type="entry name" value="MFS_dom"/>
</dbReference>
<reference evidence="12 13" key="1">
    <citation type="submission" date="2018-10" db="EMBL/GenBank/DDBJ databases">
        <title>Fifty Aureobasidium pullulans genomes reveal a recombining polyextremotolerant generalist.</title>
        <authorList>
            <person name="Gostincar C."/>
            <person name="Turk M."/>
            <person name="Zajc J."/>
            <person name="Gunde-Cimerman N."/>
        </authorList>
    </citation>
    <scope>NUCLEOTIDE SEQUENCE [LARGE SCALE GENOMIC DNA]</scope>
    <source>
        <strain evidence="12 13">EXF-3863</strain>
    </source>
</reference>
<feature type="transmembrane region" description="Helical" evidence="10">
    <location>
        <begin position="384"/>
        <end position="406"/>
    </location>
</feature>
<sequence>MGFFDRKTKDSNPEALETTSPGVLQSEKTDDAHIRTASVVSGDEKPLPDSDGSQNDEEDPEVEYPTSIKLLLITIALCLTVFCIALDNTIIATAIPKITDHFKAIDDIAWYGSAYLLTTCSFQLFFGKLYSFLSLKWVFLVALFIFELGSFVCGIAPTSTALIVGRAIAGVGSAGLFSGAILIIANSVPLRKRPSYTGLIGAMYGLASVAGPLMGGAFTDHLTWRWCFYINLPFGAVTMIFIFFFFNPTKSAKKLSVGWKNRVMDFDPAGTVIFLPMIICLLLALQWGGSTYPWSSGRVIALFVVFGVLLAIFVSIQFYVGEKATIPPRIIKQRSVAASAWFGVSLGAAFFLFVTAYYMLLECCANSHTGFQAIKGVSATKSGIMSLPLILGVVICSVVAGGLVTALGQYAPFMLASSVLMAIGAGLLSTFKVDTGHAEWIGYQALFGIGVGLGMQQILIAVQTVLPAADIPTGTAIVMFFQTLGGALFISVGQNVFTNKLVSGLKAAVPDLDPAIVLSTGATELKSAIGEQYRDGVLQAYNDALTNSYYVAVALATLSIIGSAAVEWKSVKGKKIEMTAA</sequence>
<feature type="transmembrane region" description="Helical" evidence="10">
    <location>
        <begin position="474"/>
        <end position="493"/>
    </location>
</feature>
<feature type="transmembrane region" description="Helical" evidence="10">
    <location>
        <begin position="340"/>
        <end position="360"/>
    </location>
</feature>
<feature type="transmembrane region" description="Helical" evidence="10">
    <location>
        <begin position="413"/>
        <end position="431"/>
    </location>
</feature>
<dbReference type="PANTHER" id="PTHR23501">
    <property type="entry name" value="MAJOR FACILITATOR SUPERFAMILY"/>
    <property type="match status" value="1"/>
</dbReference>
<evidence type="ECO:0000256" key="3">
    <source>
        <dbReference type="ARBA" id="ARBA00022448"/>
    </source>
</evidence>
<feature type="transmembrane region" description="Helical" evidence="10">
    <location>
        <begin position="70"/>
        <end position="96"/>
    </location>
</feature>
<dbReference type="FunFam" id="1.20.1250.20:FF:000489">
    <property type="entry name" value="MFS general substrate transporter"/>
    <property type="match status" value="1"/>
</dbReference>
<feature type="transmembrane region" description="Helical" evidence="10">
    <location>
        <begin position="223"/>
        <end position="246"/>
    </location>
</feature>
<proteinExistence type="inferred from homology"/>
<feature type="compositionally biased region" description="Basic and acidic residues" evidence="9">
    <location>
        <begin position="1"/>
        <end position="12"/>
    </location>
</feature>
<feature type="transmembrane region" description="Helical" evidence="10">
    <location>
        <begin position="549"/>
        <end position="568"/>
    </location>
</feature>
<dbReference type="Gene3D" id="1.20.1250.20">
    <property type="entry name" value="MFS general substrate transporter like domains"/>
    <property type="match status" value="1"/>
</dbReference>
<feature type="transmembrane region" description="Helical" evidence="10">
    <location>
        <begin position="196"/>
        <end position="217"/>
    </location>
</feature>
<evidence type="ECO:0000259" key="11">
    <source>
        <dbReference type="PROSITE" id="PS50850"/>
    </source>
</evidence>
<dbReference type="CDD" id="cd17502">
    <property type="entry name" value="MFS_Azr1_MDR_like"/>
    <property type="match status" value="1"/>
</dbReference>
<evidence type="ECO:0000256" key="5">
    <source>
        <dbReference type="ARBA" id="ARBA00022692"/>
    </source>
</evidence>
<evidence type="ECO:0000313" key="12">
    <source>
        <dbReference type="EMBL" id="THZ12348.1"/>
    </source>
</evidence>